<feature type="domain" description="HotDog ACOT-type" evidence="4">
    <location>
        <begin position="13"/>
        <end position="125"/>
    </location>
</feature>
<evidence type="ECO:0000313" key="6">
    <source>
        <dbReference type="Proteomes" id="UP001156102"/>
    </source>
</evidence>
<proteinExistence type="inferred from homology"/>
<dbReference type="GO" id="GO:0005829">
    <property type="term" value="C:cytosol"/>
    <property type="evidence" value="ECO:0007669"/>
    <property type="project" value="TreeGrafter"/>
</dbReference>
<reference evidence="5" key="1">
    <citation type="submission" date="2022-07" db="EMBL/GenBank/DDBJ databases">
        <authorList>
            <person name="Li W.-J."/>
            <person name="Deng Q.-Q."/>
        </authorList>
    </citation>
    <scope>NUCLEOTIDE SEQUENCE</scope>
    <source>
        <strain evidence="5">SYSU M60031</strain>
    </source>
</reference>
<accession>A0AA42BPL5</accession>
<name>A0AA42BPL5_9BACI</name>
<evidence type="ECO:0000259" key="4">
    <source>
        <dbReference type="PROSITE" id="PS51770"/>
    </source>
</evidence>
<evidence type="ECO:0000256" key="1">
    <source>
        <dbReference type="ARBA" id="ARBA00010458"/>
    </source>
</evidence>
<dbReference type="EMBL" id="JANCLT010000002">
    <property type="protein sequence ID" value="MCP8967659.1"/>
    <property type="molecule type" value="Genomic_DNA"/>
</dbReference>
<dbReference type="CDD" id="cd03442">
    <property type="entry name" value="BFIT_BACH"/>
    <property type="match status" value="1"/>
</dbReference>
<dbReference type="InterPro" id="IPR029069">
    <property type="entry name" value="HotDog_dom_sf"/>
</dbReference>
<dbReference type="GO" id="GO:0009062">
    <property type="term" value="P:fatty acid catabolic process"/>
    <property type="evidence" value="ECO:0007669"/>
    <property type="project" value="TreeGrafter"/>
</dbReference>
<sequence length="180" mass="19850">MRKIGLAGERPVGDSRVYKASHVFPSDLNHKGTLYGGKILAEMDVVGSMAAVKHARHNCVTASIDWVDFLCPVHNSDSICYEAFVIWTGNTSMEVFVKAIAEDLKLGTQRVAATSFITFVALGEDNAPAPVPKVVPETEEEKQLHAVAMERAKLRHIRKEQSEQIARTLSLPIPEPKQMI</sequence>
<dbReference type="PANTHER" id="PTHR11049">
    <property type="entry name" value="ACYL COENZYME A THIOESTER HYDROLASE"/>
    <property type="match status" value="1"/>
</dbReference>
<dbReference type="InterPro" id="IPR033120">
    <property type="entry name" value="HOTDOG_ACOT"/>
</dbReference>
<dbReference type="Gene3D" id="3.10.129.10">
    <property type="entry name" value="Hotdog Thioesterase"/>
    <property type="match status" value="1"/>
</dbReference>
<dbReference type="InterPro" id="IPR006683">
    <property type="entry name" value="Thioestr_dom"/>
</dbReference>
<evidence type="ECO:0000313" key="5">
    <source>
        <dbReference type="EMBL" id="MCP8967659.1"/>
    </source>
</evidence>
<dbReference type="InterPro" id="IPR040170">
    <property type="entry name" value="Cytosol_ACT"/>
</dbReference>
<dbReference type="SUPFAM" id="SSF54637">
    <property type="entry name" value="Thioesterase/thiol ester dehydrase-isomerase"/>
    <property type="match status" value="1"/>
</dbReference>
<dbReference type="PROSITE" id="PS51770">
    <property type="entry name" value="HOTDOG_ACOT"/>
    <property type="match status" value="1"/>
</dbReference>
<organism evidence="5 6">
    <name type="scientific">Ectobacillus ponti</name>
    <dbReference type="NCBI Taxonomy" id="2961894"/>
    <lineage>
        <taxon>Bacteria</taxon>
        <taxon>Bacillati</taxon>
        <taxon>Bacillota</taxon>
        <taxon>Bacilli</taxon>
        <taxon>Bacillales</taxon>
        <taxon>Bacillaceae</taxon>
        <taxon>Ectobacillus</taxon>
    </lineage>
</organism>
<dbReference type="GO" id="GO:0052816">
    <property type="term" value="F:long-chain fatty acyl-CoA hydrolase activity"/>
    <property type="evidence" value="ECO:0007669"/>
    <property type="project" value="TreeGrafter"/>
</dbReference>
<dbReference type="GO" id="GO:0006637">
    <property type="term" value="P:acyl-CoA metabolic process"/>
    <property type="evidence" value="ECO:0007669"/>
    <property type="project" value="TreeGrafter"/>
</dbReference>
<keyword evidence="2 3" id="KW-0378">Hydrolase</keyword>
<dbReference type="Proteomes" id="UP001156102">
    <property type="component" value="Unassembled WGS sequence"/>
</dbReference>
<comment type="caution">
    <text evidence="5">The sequence shown here is derived from an EMBL/GenBank/DDBJ whole genome shotgun (WGS) entry which is preliminary data.</text>
</comment>
<evidence type="ECO:0000256" key="2">
    <source>
        <dbReference type="ARBA" id="ARBA00022801"/>
    </source>
</evidence>
<protein>
    <submittedName>
        <fullName evidence="5">Acyl-CoA thioesterase</fullName>
    </submittedName>
</protein>
<dbReference type="AlphaFoldDB" id="A0AA42BPL5"/>
<keyword evidence="6" id="KW-1185">Reference proteome</keyword>
<dbReference type="Pfam" id="PF03061">
    <property type="entry name" value="4HBT"/>
    <property type="match status" value="1"/>
</dbReference>
<comment type="similarity">
    <text evidence="1">Belongs to the acyl coenzyme A hydrolase family.</text>
</comment>
<dbReference type="PANTHER" id="PTHR11049:SF24">
    <property type="entry name" value="CYTOSOLIC ACYL COENZYME A THIOESTER HYDROLASE"/>
    <property type="match status" value="1"/>
</dbReference>
<evidence type="ECO:0000256" key="3">
    <source>
        <dbReference type="PROSITE-ProRule" id="PRU01106"/>
    </source>
</evidence>
<gene>
    <name evidence="5" type="ORF">NK662_03785</name>
</gene>
<dbReference type="RefSeq" id="WP_254757579.1">
    <property type="nucleotide sequence ID" value="NZ_JANCLT010000002.1"/>
</dbReference>